<dbReference type="Pfam" id="PF00528">
    <property type="entry name" value="BPD_transp_1"/>
    <property type="match status" value="1"/>
</dbReference>
<feature type="transmembrane region" description="Helical" evidence="7">
    <location>
        <begin position="281"/>
        <end position="303"/>
    </location>
</feature>
<dbReference type="PANTHER" id="PTHR43005">
    <property type="entry name" value="BLR7065 PROTEIN"/>
    <property type="match status" value="1"/>
</dbReference>
<dbReference type="GO" id="GO:0055085">
    <property type="term" value="P:transmembrane transport"/>
    <property type="evidence" value="ECO:0007669"/>
    <property type="project" value="InterPro"/>
</dbReference>
<name>A0A2R5ELG4_9BACL</name>
<dbReference type="InterPro" id="IPR000515">
    <property type="entry name" value="MetI-like"/>
</dbReference>
<evidence type="ECO:0000256" key="4">
    <source>
        <dbReference type="ARBA" id="ARBA00022692"/>
    </source>
</evidence>
<feature type="transmembrane region" description="Helical" evidence="7">
    <location>
        <begin position="123"/>
        <end position="143"/>
    </location>
</feature>
<evidence type="ECO:0000313" key="9">
    <source>
        <dbReference type="EMBL" id="GBG07387.1"/>
    </source>
</evidence>
<keyword evidence="6 7" id="KW-0472">Membrane</keyword>
<dbReference type="Gene3D" id="1.10.3720.10">
    <property type="entry name" value="MetI-like"/>
    <property type="match status" value="1"/>
</dbReference>
<reference evidence="9 10" key="1">
    <citation type="submission" date="2017-08" db="EMBL/GenBank/DDBJ databases">
        <title>Substantial Increase in Enzyme Production by Combined Drug-Resistance Mutations in Paenibacillus agaridevorans.</title>
        <authorList>
            <person name="Tanaka Y."/>
            <person name="Funane K."/>
            <person name="Hosaka T."/>
            <person name="Shiwa Y."/>
            <person name="Fujita N."/>
            <person name="Miyazaki T."/>
            <person name="Yoshikawa H."/>
            <person name="Murakami K."/>
            <person name="Kasahara K."/>
            <person name="Inaoka T."/>
            <person name="Hiraga Y."/>
            <person name="Ochi K."/>
        </authorList>
    </citation>
    <scope>NUCLEOTIDE SEQUENCE [LARGE SCALE GENOMIC DNA]</scope>
    <source>
        <strain evidence="9 10">T-3040</strain>
    </source>
</reference>
<dbReference type="InterPro" id="IPR035906">
    <property type="entry name" value="MetI-like_sf"/>
</dbReference>
<sequence length="312" mass="35176">MSKYDSSAIRQLGAFKKMKSRINWTPYILIAPAILLITGFLFYPVANVFYYSLQKFNPAKAYENGYIGFENFKTIFTNDDLFLTSLMVTFKWVTSEVVLQLIFGLGIALMLNQAFRFRGVFRAAAIIPWAISGVVTSTVWGLLFNEQMGIINDLLMKVGMIDRKIAWLAELNTVFPSIVTAELWRGIPFFTIAILAALQTIPNDLYESAVVDGAGRWKSFVHITLPFLKNTIVFTTLLRAVWEFNNVDLIFVMTNGTGGPVDMTTTLPMYIVKQAIYAQDFGYGSALTVVGFFILLLFAVLYLKLSRFGKEL</sequence>
<dbReference type="PANTHER" id="PTHR43005:SF2">
    <property type="entry name" value="INTEGRAL MEMBRANE SUGAR TRANSPORT PROTEIN"/>
    <property type="match status" value="1"/>
</dbReference>
<evidence type="ECO:0000256" key="2">
    <source>
        <dbReference type="ARBA" id="ARBA00022448"/>
    </source>
</evidence>
<keyword evidence="10" id="KW-1185">Reference proteome</keyword>
<dbReference type="RefSeq" id="WP_258234915.1">
    <property type="nucleotide sequence ID" value="NZ_BDQX01000093.1"/>
</dbReference>
<evidence type="ECO:0000256" key="1">
    <source>
        <dbReference type="ARBA" id="ARBA00004651"/>
    </source>
</evidence>
<comment type="subcellular location">
    <subcellularLocation>
        <location evidence="1 7">Cell membrane</location>
        <topology evidence="1 7">Multi-pass membrane protein</topology>
    </subcellularLocation>
</comment>
<accession>A0A2R5ELG4</accession>
<dbReference type="AlphaFoldDB" id="A0A2R5ELG4"/>
<proteinExistence type="inferred from homology"/>
<protein>
    <submittedName>
        <fullName evidence="9">Transporter</fullName>
    </submittedName>
</protein>
<evidence type="ECO:0000256" key="7">
    <source>
        <dbReference type="RuleBase" id="RU363032"/>
    </source>
</evidence>
<dbReference type="SUPFAM" id="SSF161098">
    <property type="entry name" value="MetI-like"/>
    <property type="match status" value="1"/>
</dbReference>
<dbReference type="Proteomes" id="UP000245202">
    <property type="component" value="Unassembled WGS sequence"/>
</dbReference>
<keyword evidence="5 7" id="KW-1133">Transmembrane helix</keyword>
<evidence type="ECO:0000256" key="5">
    <source>
        <dbReference type="ARBA" id="ARBA00022989"/>
    </source>
</evidence>
<feature type="transmembrane region" description="Helical" evidence="7">
    <location>
        <begin position="92"/>
        <end position="111"/>
    </location>
</feature>
<dbReference type="PROSITE" id="PS50928">
    <property type="entry name" value="ABC_TM1"/>
    <property type="match status" value="1"/>
</dbReference>
<keyword evidence="2 7" id="KW-0813">Transport</keyword>
<feature type="domain" description="ABC transmembrane type-1" evidence="8">
    <location>
        <begin position="86"/>
        <end position="302"/>
    </location>
</feature>
<dbReference type="EMBL" id="BDQX01000093">
    <property type="protein sequence ID" value="GBG07387.1"/>
    <property type="molecule type" value="Genomic_DNA"/>
</dbReference>
<keyword evidence="4 7" id="KW-0812">Transmembrane</keyword>
<evidence type="ECO:0000313" key="10">
    <source>
        <dbReference type="Proteomes" id="UP000245202"/>
    </source>
</evidence>
<keyword evidence="3" id="KW-1003">Cell membrane</keyword>
<evidence type="ECO:0000259" key="8">
    <source>
        <dbReference type="PROSITE" id="PS50928"/>
    </source>
</evidence>
<comment type="similarity">
    <text evidence="7">Belongs to the binding-protein-dependent transport system permease family.</text>
</comment>
<gene>
    <name evidence="9" type="ORF">PAT3040_01937</name>
</gene>
<evidence type="ECO:0000256" key="6">
    <source>
        <dbReference type="ARBA" id="ARBA00023136"/>
    </source>
</evidence>
<dbReference type="CDD" id="cd06261">
    <property type="entry name" value="TM_PBP2"/>
    <property type="match status" value="1"/>
</dbReference>
<comment type="caution">
    <text evidence="9">The sequence shown here is derived from an EMBL/GenBank/DDBJ whole genome shotgun (WGS) entry which is preliminary data.</text>
</comment>
<evidence type="ECO:0000256" key="3">
    <source>
        <dbReference type="ARBA" id="ARBA00022475"/>
    </source>
</evidence>
<feature type="transmembrane region" description="Helical" evidence="7">
    <location>
        <begin position="24"/>
        <end position="46"/>
    </location>
</feature>
<dbReference type="GO" id="GO:0005886">
    <property type="term" value="C:plasma membrane"/>
    <property type="evidence" value="ECO:0007669"/>
    <property type="project" value="UniProtKB-SubCell"/>
</dbReference>
<organism evidence="9 10">
    <name type="scientific">Paenibacillus agaridevorans</name>
    <dbReference type="NCBI Taxonomy" id="171404"/>
    <lineage>
        <taxon>Bacteria</taxon>
        <taxon>Bacillati</taxon>
        <taxon>Bacillota</taxon>
        <taxon>Bacilli</taxon>
        <taxon>Bacillales</taxon>
        <taxon>Paenibacillaceae</taxon>
        <taxon>Paenibacillus</taxon>
    </lineage>
</organism>